<keyword evidence="12" id="KW-1185">Reference proteome</keyword>
<evidence type="ECO:0000256" key="10">
    <source>
        <dbReference type="SAM" id="Phobius"/>
    </source>
</evidence>
<gene>
    <name evidence="11" type="ORF">ISF_03897</name>
</gene>
<dbReference type="Proteomes" id="UP000076744">
    <property type="component" value="Unassembled WGS sequence"/>
</dbReference>
<reference evidence="11 12" key="1">
    <citation type="journal article" date="2016" name="Genome Biol. Evol.">
        <title>Divergent and convergent evolution of fungal pathogenicity.</title>
        <authorList>
            <person name="Shang Y."/>
            <person name="Xiao G."/>
            <person name="Zheng P."/>
            <person name="Cen K."/>
            <person name="Zhan S."/>
            <person name="Wang C."/>
        </authorList>
    </citation>
    <scope>NUCLEOTIDE SEQUENCE [LARGE SCALE GENOMIC DNA]</scope>
    <source>
        <strain evidence="11 12">ARSEF 2679</strain>
    </source>
</reference>
<feature type="transmembrane region" description="Helical" evidence="10">
    <location>
        <begin position="30"/>
        <end position="51"/>
    </location>
</feature>
<feature type="transmembrane region" description="Helical" evidence="10">
    <location>
        <begin position="124"/>
        <end position="145"/>
    </location>
</feature>
<sequence>MARRRRPPRAGALHELQPLRTAAQIAVLQLLFYAVALVLIVFTSLVAGRPFGVDQLLGWESVRGDNTEGWLMAFVWLFDGSFCMAVAIVILIARSKLVPDFALTVHGLHLLVVTLYTRSLPRHAMWWLTMAASSAAAVGLATWGCRYRELQPVFFGGRILGAGDGGASSAARASSPPPPTPGSSSGGAGHHADLEAGLGPDGDDETGFVHGGGGRGKGRGKDGHGAYEMVQMKTSS</sequence>
<dbReference type="EMBL" id="AZHB01000008">
    <property type="protein sequence ID" value="OAA66059.1"/>
    <property type="molecule type" value="Genomic_DNA"/>
</dbReference>
<evidence type="ECO:0000256" key="4">
    <source>
        <dbReference type="ARBA" id="ARBA00022692"/>
    </source>
</evidence>
<keyword evidence="4 10" id="KW-0812">Transmembrane</keyword>
<evidence type="ECO:0000256" key="8">
    <source>
        <dbReference type="ARBA" id="ARBA00023136"/>
    </source>
</evidence>
<dbReference type="GO" id="GO:0034067">
    <property type="term" value="P:protein localization to Golgi apparatus"/>
    <property type="evidence" value="ECO:0007669"/>
    <property type="project" value="TreeGrafter"/>
</dbReference>
<dbReference type="GO" id="GO:0006895">
    <property type="term" value="P:Golgi to endosome transport"/>
    <property type="evidence" value="ECO:0007669"/>
    <property type="project" value="TreeGrafter"/>
</dbReference>
<keyword evidence="6 10" id="KW-1133">Transmembrane helix</keyword>
<evidence type="ECO:0000256" key="9">
    <source>
        <dbReference type="SAM" id="MobiDB-lite"/>
    </source>
</evidence>
<protein>
    <submittedName>
        <fullName evidence="11">SYS1-related integral membrane protein</fullName>
    </submittedName>
</protein>
<dbReference type="Pfam" id="PF09801">
    <property type="entry name" value="SYS1"/>
    <property type="match status" value="1"/>
</dbReference>
<dbReference type="AlphaFoldDB" id="A0A167YA98"/>
<dbReference type="InterPro" id="IPR019185">
    <property type="entry name" value="Integral_membrane_SYS1-rel"/>
</dbReference>
<dbReference type="GO" id="GO:0005829">
    <property type="term" value="C:cytosol"/>
    <property type="evidence" value="ECO:0007669"/>
    <property type="project" value="GOC"/>
</dbReference>
<dbReference type="GeneID" id="30020189"/>
<dbReference type="OrthoDB" id="542931at2759"/>
<feature type="transmembrane region" description="Helical" evidence="10">
    <location>
        <begin position="100"/>
        <end position="118"/>
    </location>
</feature>
<proteinExistence type="inferred from homology"/>
<keyword evidence="8 10" id="KW-0472">Membrane</keyword>
<keyword evidence="5" id="KW-0653">Protein transport</keyword>
<dbReference type="PANTHER" id="PTHR12952">
    <property type="entry name" value="SYS1"/>
    <property type="match status" value="1"/>
</dbReference>
<keyword evidence="7" id="KW-0333">Golgi apparatus</keyword>
<name>A0A167YA98_CORFA</name>
<dbReference type="GO" id="GO:0005802">
    <property type="term" value="C:trans-Golgi network"/>
    <property type="evidence" value="ECO:0007669"/>
    <property type="project" value="TreeGrafter"/>
</dbReference>
<comment type="similarity">
    <text evidence="2">Belongs to the SYS1 family.</text>
</comment>
<comment type="caution">
    <text evidence="11">The sequence shown here is derived from an EMBL/GenBank/DDBJ whole genome shotgun (WGS) entry which is preliminary data.</text>
</comment>
<evidence type="ECO:0000256" key="1">
    <source>
        <dbReference type="ARBA" id="ARBA00004653"/>
    </source>
</evidence>
<dbReference type="GO" id="GO:0000139">
    <property type="term" value="C:Golgi membrane"/>
    <property type="evidence" value="ECO:0007669"/>
    <property type="project" value="UniProtKB-SubCell"/>
</dbReference>
<dbReference type="STRING" id="1081104.A0A167YA98"/>
<comment type="subcellular location">
    <subcellularLocation>
        <location evidence="1">Golgi apparatus membrane</location>
        <topology evidence="1">Multi-pass membrane protein</topology>
    </subcellularLocation>
</comment>
<evidence type="ECO:0000256" key="6">
    <source>
        <dbReference type="ARBA" id="ARBA00022989"/>
    </source>
</evidence>
<evidence type="ECO:0000256" key="3">
    <source>
        <dbReference type="ARBA" id="ARBA00022448"/>
    </source>
</evidence>
<evidence type="ECO:0000256" key="7">
    <source>
        <dbReference type="ARBA" id="ARBA00023034"/>
    </source>
</evidence>
<dbReference type="PANTHER" id="PTHR12952:SF0">
    <property type="entry name" value="PROTEIN SYS1 HOMOLOG"/>
    <property type="match status" value="1"/>
</dbReference>
<evidence type="ECO:0000313" key="11">
    <source>
        <dbReference type="EMBL" id="OAA66059.1"/>
    </source>
</evidence>
<organism evidence="11 12">
    <name type="scientific">Cordyceps fumosorosea (strain ARSEF 2679)</name>
    <name type="common">Isaria fumosorosea</name>
    <dbReference type="NCBI Taxonomy" id="1081104"/>
    <lineage>
        <taxon>Eukaryota</taxon>
        <taxon>Fungi</taxon>
        <taxon>Dikarya</taxon>
        <taxon>Ascomycota</taxon>
        <taxon>Pezizomycotina</taxon>
        <taxon>Sordariomycetes</taxon>
        <taxon>Hypocreomycetidae</taxon>
        <taxon>Hypocreales</taxon>
        <taxon>Cordycipitaceae</taxon>
        <taxon>Cordyceps</taxon>
    </lineage>
</organism>
<keyword evidence="3" id="KW-0813">Transport</keyword>
<dbReference type="RefSeq" id="XP_018705083.1">
    <property type="nucleotide sequence ID" value="XM_018847503.1"/>
</dbReference>
<evidence type="ECO:0000313" key="12">
    <source>
        <dbReference type="Proteomes" id="UP000076744"/>
    </source>
</evidence>
<feature type="transmembrane region" description="Helical" evidence="10">
    <location>
        <begin position="71"/>
        <end position="93"/>
    </location>
</feature>
<evidence type="ECO:0000256" key="5">
    <source>
        <dbReference type="ARBA" id="ARBA00022927"/>
    </source>
</evidence>
<accession>A0A167YA98</accession>
<dbReference type="GO" id="GO:0043001">
    <property type="term" value="P:Golgi to plasma membrane protein transport"/>
    <property type="evidence" value="ECO:0007669"/>
    <property type="project" value="TreeGrafter"/>
</dbReference>
<evidence type="ECO:0000256" key="2">
    <source>
        <dbReference type="ARBA" id="ARBA00008160"/>
    </source>
</evidence>
<feature type="region of interest" description="Disordered" evidence="9">
    <location>
        <begin position="166"/>
        <end position="236"/>
    </location>
</feature>